<dbReference type="PROSITE" id="PS00570">
    <property type="entry name" value="RING_HYDROXYL_ALPHA"/>
    <property type="match status" value="1"/>
</dbReference>
<proteinExistence type="predicted"/>
<keyword evidence="8" id="KW-1185">Reference proteome</keyword>
<dbReference type="SUPFAM" id="SSF55961">
    <property type="entry name" value="Bet v1-like"/>
    <property type="match status" value="1"/>
</dbReference>
<name>A0A7W5DPL7_9PORP</name>
<evidence type="ECO:0000256" key="5">
    <source>
        <dbReference type="ARBA" id="ARBA00023014"/>
    </source>
</evidence>
<sequence>MICNQWYVILESKELKARKPLKLKRLNEEIILWRDDKGEVCCIEDKCCHRGASFSCAEIVRGNLECPFHGFLYDKYGKVTLIPANGKNAKVPESMQVKSYGMYEAYGLIWMWYGDKEKMEEKPFFFEELEHFSYSGFKDTWGVHYSRAIENQLDVVHLPFVHRTTIGRGNKTLVNGPVVKTENGMITFYVDNRVDDGHTKPLKPDEVRDYEKLFHLQFHFPNIWQNYISDKIRAFAAFVPVDDENSITYIRYYHRLTKIPVLRELIGYIGKVTSIVILRQDKRVVITQRPKKSQYRMDEKLIMGDKPIIEYRKYRQQLMEKNRKD</sequence>
<dbReference type="GO" id="GO:0051213">
    <property type="term" value="F:dioxygenase activity"/>
    <property type="evidence" value="ECO:0007669"/>
    <property type="project" value="UniProtKB-KW"/>
</dbReference>
<organism evidence="7 8">
    <name type="scientific">Microbacter margulisiae</name>
    <dbReference type="NCBI Taxonomy" id="1350067"/>
    <lineage>
        <taxon>Bacteria</taxon>
        <taxon>Pseudomonadati</taxon>
        <taxon>Bacteroidota</taxon>
        <taxon>Bacteroidia</taxon>
        <taxon>Bacteroidales</taxon>
        <taxon>Porphyromonadaceae</taxon>
        <taxon>Microbacter</taxon>
    </lineage>
</organism>
<dbReference type="GO" id="GO:0005506">
    <property type="term" value="F:iron ion binding"/>
    <property type="evidence" value="ECO:0007669"/>
    <property type="project" value="InterPro"/>
</dbReference>
<dbReference type="InterPro" id="IPR044043">
    <property type="entry name" value="VanA_C_cat"/>
</dbReference>
<keyword evidence="2" id="KW-0479">Metal-binding</keyword>
<dbReference type="Gene3D" id="2.102.10.10">
    <property type="entry name" value="Rieske [2Fe-2S] iron-sulphur domain"/>
    <property type="match status" value="1"/>
</dbReference>
<dbReference type="Proteomes" id="UP000544222">
    <property type="component" value="Unassembled WGS sequence"/>
</dbReference>
<dbReference type="AlphaFoldDB" id="A0A7W5DPL7"/>
<feature type="domain" description="Rieske" evidence="6">
    <location>
        <begin position="6"/>
        <end position="111"/>
    </location>
</feature>
<dbReference type="Pfam" id="PF19112">
    <property type="entry name" value="VanA_C"/>
    <property type="match status" value="1"/>
</dbReference>
<dbReference type="GO" id="GO:0051537">
    <property type="term" value="F:2 iron, 2 sulfur cluster binding"/>
    <property type="evidence" value="ECO:0007669"/>
    <property type="project" value="UniProtKB-KW"/>
</dbReference>
<gene>
    <name evidence="7" type="ORF">FHX64_000794</name>
</gene>
<comment type="caution">
    <text evidence="7">The sequence shown here is derived from an EMBL/GenBank/DDBJ whole genome shotgun (WGS) entry which is preliminary data.</text>
</comment>
<accession>A0A7W5DPL7</accession>
<evidence type="ECO:0000313" key="8">
    <source>
        <dbReference type="Proteomes" id="UP000544222"/>
    </source>
</evidence>
<evidence type="ECO:0000256" key="4">
    <source>
        <dbReference type="ARBA" id="ARBA00023004"/>
    </source>
</evidence>
<evidence type="ECO:0000313" key="7">
    <source>
        <dbReference type="EMBL" id="MBB3186631.1"/>
    </source>
</evidence>
<evidence type="ECO:0000256" key="3">
    <source>
        <dbReference type="ARBA" id="ARBA00023002"/>
    </source>
</evidence>
<dbReference type="PANTHER" id="PTHR21266:SF59">
    <property type="entry name" value="BLR4922 PROTEIN"/>
    <property type="match status" value="1"/>
</dbReference>
<dbReference type="InterPro" id="IPR017941">
    <property type="entry name" value="Rieske_2Fe-2S"/>
</dbReference>
<dbReference type="Gene3D" id="3.90.380.10">
    <property type="entry name" value="Naphthalene 1,2-dioxygenase Alpha Subunit, Chain A, domain 1"/>
    <property type="match status" value="1"/>
</dbReference>
<dbReference type="InterPro" id="IPR015881">
    <property type="entry name" value="ARHD_Rieske_2Fe_2S"/>
</dbReference>
<dbReference type="EMBL" id="JACHYB010000001">
    <property type="protein sequence ID" value="MBB3186631.1"/>
    <property type="molecule type" value="Genomic_DNA"/>
</dbReference>
<dbReference type="SUPFAM" id="SSF50022">
    <property type="entry name" value="ISP domain"/>
    <property type="match status" value="1"/>
</dbReference>
<dbReference type="Pfam" id="PF00355">
    <property type="entry name" value="Rieske"/>
    <property type="match status" value="1"/>
</dbReference>
<dbReference type="InterPro" id="IPR050584">
    <property type="entry name" value="Cholesterol_7-desaturase"/>
</dbReference>
<evidence type="ECO:0000256" key="2">
    <source>
        <dbReference type="ARBA" id="ARBA00022723"/>
    </source>
</evidence>
<dbReference type="InterPro" id="IPR036922">
    <property type="entry name" value="Rieske_2Fe-2S_sf"/>
</dbReference>
<keyword evidence="1" id="KW-0001">2Fe-2S</keyword>
<keyword evidence="3" id="KW-0560">Oxidoreductase</keyword>
<evidence type="ECO:0000259" key="6">
    <source>
        <dbReference type="PROSITE" id="PS51296"/>
    </source>
</evidence>
<keyword evidence="5" id="KW-0411">Iron-sulfur</keyword>
<dbReference type="PANTHER" id="PTHR21266">
    <property type="entry name" value="IRON-SULFUR DOMAIN CONTAINING PROTEIN"/>
    <property type="match status" value="1"/>
</dbReference>
<reference evidence="7 8" key="1">
    <citation type="submission" date="2020-08" db="EMBL/GenBank/DDBJ databases">
        <title>Genomic Encyclopedia of Type Strains, Phase IV (KMG-IV): sequencing the most valuable type-strain genomes for metagenomic binning, comparative biology and taxonomic classification.</title>
        <authorList>
            <person name="Goeker M."/>
        </authorList>
    </citation>
    <scope>NUCLEOTIDE SEQUENCE [LARGE SCALE GENOMIC DNA]</scope>
    <source>
        <strain evidence="7 8">DSM 27471</strain>
    </source>
</reference>
<dbReference type="PROSITE" id="PS51296">
    <property type="entry name" value="RIESKE"/>
    <property type="match status" value="1"/>
</dbReference>
<protein>
    <submittedName>
        <fullName evidence="7">Phenylpropionate dioxygenase-like ring-hydroxylating dioxygenase large terminal subunit</fullName>
    </submittedName>
</protein>
<evidence type="ECO:0000256" key="1">
    <source>
        <dbReference type="ARBA" id="ARBA00022714"/>
    </source>
</evidence>
<keyword evidence="4" id="KW-0408">Iron</keyword>
<dbReference type="RefSeq" id="WP_183412496.1">
    <property type="nucleotide sequence ID" value="NZ_JACHYB010000001.1"/>
</dbReference>
<keyword evidence="7" id="KW-0223">Dioxygenase</keyword>